<reference evidence="3 4" key="1">
    <citation type="submission" date="2016-11" db="EMBL/GenBank/DDBJ databases">
        <title>The macronuclear genome of Stentor coeruleus: a giant cell with tiny introns.</title>
        <authorList>
            <person name="Slabodnick M."/>
            <person name="Ruby J.G."/>
            <person name="Reiff S.B."/>
            <person name="Swart E.C."/>
            <person name="Gosai S."/>
            <person name="Prabakaran S."/>
            <person name="Witkowska E."/>
            <person name="Larue G.E."/>
            <person name="Fisher S."/>
            <person name="Freeman R.M."/>
            <person name="Gunawardena J."/>
            <person name="Chu W."/>
            <person name="Stover N.A."/>
            <person name="Gregory B.D."/>
            <person name="Nowacki M."/>
            <person name="Derisi J."/>
            <person name="Roy S.W."/>
            <person name="Marshall W.F."/>
            <person name="Sood P."/>
        </authorList>
    </citation>
    <scope>NUCLEOTIDE SEQUENCE [LARGE SCALE GENOMIC DNA]</scope>
    <source>
        <strain evidence="3">WM001</strain>
    </source>
</reference>
<feature type="coiled-coil region" evidence="1">
    <location>
        <begin position="169"/>
        <end position="203"/>
    </location>
</feature>
<sequence length="525" mass="60247">MEECEEIFYPAEICSYHIIEDLISKCADLLYDRYIESGSLRKSVVLTLSVMSSTVEAFYFRIESGEPLIWEEDPEPRPSSIDTWARKAVPIKKVVAVPKIDETINPVNPDAKSVNSHTSRRSVYGRLNKTPRNKNIMGTEAIEEVIVAVPIPEVLGENDEQEEILRVRKERETKKKKENNEKIKKIKEEEDMKEKRIAKERENMKGKNLTYDFKGKIITVSPVKVENIPGFIPVRYSSQEPVVEEKKVPAKKTTREDMQVVKRGKPTPQREHEWVKNLTSLQPPMIDLIQLSPNVAIFEGPRTKRSTESVDMRLMTRKQYNDTFHSSHNQSLVYNLPIDRKLSIGSSVDSEYKHEGKKDFLESIPDYEDIKDDIQELKSVSMSLSPVKPGHGKIVKYGSSFETNDQSGPTERFNAEIIKNKNWGLNPPIKEPIIIERVPKKSSNTDMKELFGNILKKPKDNPFITPAELWESNGPMIKKPRDRPHIERIQKKNRMPPPPYGYTMINALPDLSGLANSFNSNKHLN</sequence>
<evidence type="ECO:0000313" key="4">
    <source>
        <dbReference type="Proteomes" id="UP000187209"/>
    </source>
</evidence>
<organism evidence="3 4">
    <name type="scientific">Stentor coeruleus</name>
    <dbReference type="NCBI Taxonomy" id="5963"/>
    <lineage>
        <taxon>Eukaryota</taxon>
        <taxon>Sar</taxon>
        <taxon>Alveolata</taxon>
        <taxon>Ciliophora</taxon>
        <taxon>Postciliodesmatophora</taxon>
        <taxon>Heterotrichea</taxon>
        <taxon>Heterotrichida</taxon>
        <taxon>Stentoridae</taxon>
        <taxon>Stentor</taxon>
    </lineage>
</organism>
<gene>
    <name evidence="3" type="ORF">SteCoe_22601</name>
</gene>
<proteinExistence type="predicted"/>
<accession>A0A1R2BLM0</accession>
<protein>
    <submittedName>
        <fullName evidence="3">Uncharacterized protein</fullName>
    </submittedName>
</protein>
<feature type="region of interest" description="Disordered" evidence="2">
    <location>
        <begin position="245"/>
        <end position="270"/>
    </location>
</feature>
<comment type="caution">
    <text evidence="3">The sequence shown here is derived from an EMBL/GenBank/DDBJ whole genome shotgun (WGS) entry which is preliminary data.</text>
</comment>
<keyword evidence="4" id="KW-1185">Reference proteome</keyword>
<evidence type="ECO:0000313" key="3">
    <source>
        <dbReference type="EMBL" id="OMJ77733.1"/>
    </source>
</evidence>
<name>A0A1R2BLM0_9CILI</name>
<dbReference type="OrthoDB" id="429109at2759"/>
<dbReference type="EMBL" id="MPUH01000559">
    <property type="protein sequence ID" value="OMJ77733.1"/>
    <property type="molecule type" value="Genomic_DNA"/>
</dbReference>
<evidence type="ECO:0000256" key="1">
    <source>
        <dbReference type="SAM" id="Coils"/>
    </source>
</evidence>
<keyword evidence="1" id="KW-0175">Coiled coil</keyword>
<feature type="compositionally biased region" description="Basic and acidic residues" evidence="2">
    <location>
        <begin position="245"/>
        <end position="260"/>
    </location>
</feature>
<dbReference type="AlphaFoldDB" id="A0A1R2BLM0"/>
<dbReference type="Proteomes" id="UP000187209">
    <property type="component" value="Unassembled WGS sequence"/>
</dbReference>
<evidence type="ECO:0000256" key="2">
    <source>
        <dbReference type="SAM" id="MobiDB-lite"/>
    </source>
</evidence>